<name>A0ABR8QI89_9CELL</name>
<dbReference type="RefSeq" id="WP_191784795.1">
    <property type="nucleotide sequence ID" value="NZ_JACSQV010000021.1"/>
</dbReference>
<feature type="short sequence motif" description="Histidine triad motif" evidence="1">
    <location>
        <begin position="100"/>
        <end position="104"/>
    </location>
</feature>
<organism evidence="3 4">
    <name type="scientific">Cellulomonas avistercoris</name>
    <dbReference type="NCBI Taxonomy" id="2762242"/>
    <lineage>
        <taxon>Bacteria</taxon>
        <taxon>Bacillati</taxon>
        <taxon>Actinomycetota</taxon>
        <taxon>Actinomycetes</taxon>
        <taxon>Micrococcales</taxon>
        <taxon>Cellulomonadaceae</taxon>
        <taxon>Cellulomonas</taxon>
    </lineage>
</organism>
<dbReference type="InterPro" id="IPR001310">
    <property type="entry name" value="Histidine_triad_HIT"/>
</dbReference>
<dbReference type="Pfam" id="PF01230">
    <property type="entry name" value="HIT"/>
    <property type="match status" value="1"/>
</dbReference>
<dbReference type="InterPro" id="IPR011146">
    <property type="entry name" value="HIT-like"/>
</dbReference>
<evidence type="ECO:0000313" key="3">
    <source>
        <dbReference type="EMBL" id="MBD7920151.1"/>
    </source>
</evidence>
<feature type="domain" description="HIT" evidence="2">
    <location>
        <begin position="7"/>
        <end position="115"/>
    </location>
</feature>
<reference evidence="3 4" key="1">
    <citation type="submission" date="2020-08" db="EMBL/GenBank/DDBJ databases">
        <title>A Genomic Blueprint of the Chicken Gut Microbiome.</title>
        <authorList>
            <person name="Gilroy R."/>
            <person name="Ravi A."/>
            <person name="Getino M."/>
            <person name="Pursley I."/>
            <person name="Horton D.L."/>
            <person name="Alikhan N.-F."/>
            <person name="Baker D."/>
            <person name="Gharbi K."/>
            <person name="Hall N."/>
            <person name="Watson M."/>
            <person name="Adriaenssens E.M."/>
            <person name="Foster-Nyarko E."/>
            <person name="Jarju S."/>
            <person name="Secka A."/>
            <person name="Antonio M."/>
            <person name="Oren A."/>
            <person name="Chaudhuri R."/>
            <person name="La Ragione R.M."/>
            <person name="Hildebrand F."/>
            <person name="Pallen M.J."/>
        </authorList>
    </citation>
    <scope>NUCLEOTIDE SEQUENCE [LARGE SCALE GENOMIC DNA]</scope>
    <source>
        <strain evidence="3 4">Sa3CUA2</strain>
    </source>
</reference>
<keyword evidence="4" id="KW-1185">Reference proteome</keyword>
<dbReference type="Proteomes" id="UP000604241">
    <property type="component" value="Unassembled WGS sequence"/>
</dbReference>
<sequence length="148" mass="15965">MTTDECILCEIVEGRLDSSVVHESATVLAIMDIDPVTPGHVLVLPRAHLPALADLDDDLAAEMFAVARSVAAALRRSPLRSEGVNLFYADGEAAFQEVFHSHLHVFPRFADDGFTIGARWGSHPSRAQLDANAAALRAELARPRPAEA</sequence>
<protein>
    <submittedName>
        <fullName evidence="3">HIT family protein</fullName>
    </submittedName>
</protein>
<dbReference type="PANTHER" id="PTHR46648:SF1">
    <property type="entry name" value="ADENOSINE 5'-MONOPHOSPHORAMIDASE HNT1"/>
    <property type="match status" value="1"/>
</dbReference>
<dbReference type="PANTHER" id="PTHR46648">
    <property type="entry name" value="HIT FAMILY PROTEIN 1"/>
    <property type="match status" value="1"/>
</dbReference>
<accession>A0ABR8QI89</accession>
<gene>
    <name evidence="3" type="ORF">H9657_17905</name>
</gene>
<evidence type="ECO:0000256" key="1">
    <source>
        <dbReference type="PROSITE-ProRule" id="PRU00464"/>
    </source>
</evidence>
<dbReference type="PROSITE" id="PS00892">
    <property type="entry name" value="HIT_1"/>
    <property type="match status" value="1"/>
</dbReference>
<dbReference type="InterPro" id="IPR036265">
    <property type="entry name" value="HIT-like_sf"/>
</dbReference>
<dbReference type="Gene3D" id="3.30.428.10">
    <property type="entry name" value="HIT-like"/>
    <property type="match status" value="1"/>
</dbReference>
<dbReference type="PRINTS" id="PR00332">
    <property type="entry name" value="HISTRIAD"/>
</dbReference>
<dbReference type="EMBL" id="JACSQV010000021">
    <property type="protein sequence ID" value="MBD7920151.1"/>
    <property type="molecule type" value="Genomic_DNA"/>
</dbReference>
<proteinExistence type="predicted"/>
<evidence type="ECO:0000259" key="2">
    <source>
        <dbReference type="PROSITE" id="PS51084"/>
    </source>
</evidence>
<dbReference type="SUPFAM" id="SSF54197">
    <property type="entry name" value="HIT-like"/>
    <property type="match status" value="1"/>
</dbReference>
<dbReference type="PROSITE" id="PS51084">
    <property type="entry name" value="HIT_2"/>
    <property type="match status" value="1"/>
</dbReference>
<evidence type="ECO:0000313" key="4">
    <source>
        <dbReference type="Proteomes" id="UP000604241"/>
    </source>
</evidence>
<dbReference type="InterPro" id="IPR019808">
    <property type="entry name" value="Histidine_triad_CS"/>
</dbReference>
<comment type="caution">
    <text evidence="3">The sequence shown here is derived from an EMBL/GenBank/DDBJ whole genome shotgun (WGS) entry which is preliminary data.</text>
</comment>